<feature type="domain" description="EF-hand" evidence="3">
    <location>
        <begin position="73"/>
        <end position="101"/>
    </location>
</feature>
<organism evidence="4 5">
    <name type="scientific">Insolitispirillum peregrinum</name>
    <dbReference type="NCBI Taxonomy" id="80876"/>
    <lineage>
        <taxon>Bacteria</taxon>
        <taxon>Pseudomonadati</taxon>
        <taxon>Pseudomonadota</taxon>
        <taxon>Alphaproteobacteria</taxon>
        <taxon>Rhodospirillales</taxon>
        <taxon>Novispirillaceae</taxon>
        <taxon>Insolitispirillum</taxon>
    </lineage>
</organism>
<name>A0A1N7Q789_9PROT</name>
<dbReference type="CDD" id="cd00051">
    <property type="entry name" value="EFh"/>
    <property type="match status" value="1"/>
</dbReference>
<evidence type="ECO:0000313" key="4">
    <source>
        <dbReference type="EMBL" id="SIT18715.1"/>
    </source>
</evidence>
<keyword evidence="5" id="KW-1185">Reference proteome</keyword>
<reference evidence="4 5" key="1">
    <citation type="submission" date="2017-01" db="EMBL/GenBank/DDBJ databases">
        <authorList>
            <person name="Mah S.A."/>
            <person name="Swanson W.J."/>
            <person name="Moy G.W."/>
            <person name="Vacquier V.D."/>
        </authorList>
    </citation>
    <scope>NUCLEOTIDE SEQUENCE [LARGE SCALE GENOMIC DNA]</scope>
    <source>
        <strain evidence="4 5">DSM 11589</strain>
    </source>
</reference>
<dbReference type="Pfam" id="PF13202">
    <property type="entry name" value="EF-hand_5"/>
    <property type="match status" value="4"/>
</dbReference>
<gene>
    <name evidence="4" type="ORF">SAMN05421779_11153</name>
</gene>
<dbReference type="OrthoDB" id="6706523at2"/>
<feature type="region of interest" description="Disordered" evidence="1">
    <location>
        <begin position="168"/>
        <end position="208"/>
    </location>
</feature>
<feature type="signal peptide" evidence="2">
    <location>
        <begin position="1"/>
        <end position="26"/>
    </location>
</feature>
<feature type="chain" id="PRO_5011958590" evidence="2">
    <location>
        <begin position="27"/>
        <end position="208"/>
    </location>
</feature>
<dbReference type="PANTHER" id="PTHR10827:SF85">
    <property type="entry name" value="CALCIUM-BINDING PROTEIN"/>
    <property type="match status" value="1"/>
</dbReference>
<evidence type="ECO:0000313" key="5">
    <source>
        <dbReference type="Proteomes" id="UP000185678"/>
    </source>
</evidence>
<dbReference type="Gene3D" id="1.10.238.10">
    <property type="entry name" value="EF-hand"/>
    <property type="match status" value="2"/>
</dbReference>
<proteinExistence type="predicted"/>
<dbReference type="AlphaFoldDB" id="A0A1N7Q789"/>
<keyword evidence="2" id="KW-0732">Signal</keyword>
<dbReference type="PROSITE" id="PS50222">
    <property type="entry name" value="EF_HAND_2"/>
    <property type="match status" value="2"/>
</dbReference>
<dbReference type="SUPFAM" id="SSF47473">
    <property type="entry name" value="EF-hand"/>
    <property type="match status" value="1"/>
</dbReference>
<dbReference type="EMBL" id="FTOA01000011">
    <property type="protein sequence ID" value="SIT18715.1"/>
    <property type="molecule type" value="Genomic_DNA"/>
</dbReference>
<dbReference type="GO" id="GO:0005509">
    <property type="term" value="F:calcium ion binding"/>
    <property type="evidence" value="ECO:0007669"/>
    <property type="project" value="InterPro"/>
</dbReference>
<feature type="compositionally biased region" description="Basic and acidic residues" evidence="1">
    <location>
        <begin position="175"/>
        <end position="208"/>
    </location>
</feature>
<evidence type="ECO:0000256" key="2">
    <source>
        <dbReference type="SAM" id="SignalP"/>
    </source>
</evidence>
<dbReference type="RefSeq" id="WP_076402057.1">
    <property type="nucleotide sequence ID" value="NZ_FTOA01000011.1"/>
</dbReference>
<accession>A0A1N7Q789</accession>
<dbReference type="PANTHER" id="PTHR10827">
    <property type="entry name" value="RETICULOCALBIN"/>
    <property type="match status" value="1"/>
</dbReference>
<dbReference type="STRING" id="80876.SAMN05421779_11153"/>
<protein>
    <submittedName>
        <fullName evidence="4">Ca2+-binding protein, EF-hand superfamily</fullName>
    </submittedName>
</protein>
<dbReference type="InterPro" id="IPR018247">
    <property type="entry name" value="EF_Hand_1_Ca_BS"/>
</dbReference>
<feature type="domain" description="EF-hand" evidence="3">
    <location>
        <begin position="128"/>
        <end position="154"/>
    </location>
</feature>
<dbReference type="InterPro" id="IPR011992">
    <property type="entry name" value="EF-hand-dom_pair"/>
</dbReference>
<evidence type="ECO:0000256" key="1">
    <source>
        <dbReference type="SAM" id="MobiDB-lite"/>
    </source>
</evidence>
<evidence type="ECO:0000259" key="3">
    <source>
        <dbReference type="PROSITE" id="PS50222"/>
    </source>
</evidence>
<sequence>MKFSHPFIISAIAAMVAITAVGSAHAMPNGGPDGGPDAPMVMMGGHGEGRLLMLDSNKDGVISKDEFLAPQLKRFSDIDTNKDGKISLDEWQAAKPAMDRMAKRMDVWLASASQAERDLMTAHKAAEFRALDINSDGAVTKDEFLTMPTLRFAAMDSNQDGVLDVEMDQGPMMGRGDHHGKEACEPGKGKGKGDECAPSKKPEKGNGK</sequence>
<dbReference type="Proteomes" id="UP000185678">
    <property type="component" value="Unassembled WGS sequence"/>
</dbReference>
<dbReference type="PROSITE" id="PS00018">
    <property type="entry name" value="EF_HAND_1"/>
    <property type="match status" value="2"/>
</dbReference>
<dbReference type="InterPro" id="IPR002048">
    <property type="entry name" value="EF_hand_dom"/>
</dbReference>